<keyword evidence="1" id="KW-0812">Transmembrane</keyword>
<proteinExistence type="predicted"/>
<feature type="transmembrane region" description="Helical" evidence="1">
    <location>
        <begin position="272"/>
        <end position="293"/>
    </location>
</feature>
<dbReference type="AlphaFoldDB" id="A0A9X1YUY5"/>
<accession>A0A9X1YUY5</accession>
<reference evidence="2 3" key="2">
    <citation type="journal article" date="2023" name="Plant Pathol.">
        <title>Dismantling and reorganizing Pseudomonas marginalis sensu#lato.</title>
        <authorList>
            <person name="Sawada H."/>
            <person name="Fujikawa T."/>
            <person name="Satou M."/>
        </authorList>
    </citation>
    <scope>NUCLEOTIDE SEQUENCE [LARGE SCALE GENOMIC DNA]</scope>
    <source>
        <strain evidence="2 3">MAFF 302030</strain>
    </source>
</reference>
<feature type="transmembrane region" description="Helical" evidence="1">
    <location>
        <begin position="199"/>
        <end position="225"/>
    </location>
</feature>
<gene>
    <name evidence="2" type="ORF">M1B34_12595</name>
</gene>
<dbReference type="Proteomes" id="UP001155059">
    <property type="component" value="Unassembled WGS sequence"/>
</dbReference>
<evidence type="ECO:0000256" key="1">
    <source>
        <dbReference type="SAM" id="Phobius"/>
    </source>
</evidence>
<organism evidence="2 3">
    <name type="scientific">Pseudomonas morbosilactucae</name>
    <dbReference type="NCBI Taxonomy" id="2938197"/>
    <lineage>
        <taxon>Bacteria</taxon>
        <taxon>Pseudomonadati</taxon>
        <taxon>Pseudomonadota</taxon>
        <taxon>Gammaproteobacteria</taxon>
        <taxon>Pseudomonadales</taxon>
        <taxon>Pseudomonadaceae</taxon>
        <taxon>Pseudomonas</taxon>
    </lineage>
</organism>
<protein>
    <submittedName>
        <fullName evidence="2">DUF4153 domain-containing protein</fullName>
    </submittedName>
</protein>
<feature type="transmembrane region" description="Helical" evidence="1">
    <location>
        <begin position="59"/>
        <end position="80"/>
    </location>
</feature>
<dbReference type="EMBL" id="JALQCW010000028">
    <property type="protein sequence ID" value="MCK9798540.1"/>
    <property type="molecule type" value="Genomic_DNA"/>
</dbReference>
<evidence type="ECO:0000313" key="2">
    <source>
        <dbReference type="EMBL" id="MCK9798540.1"/>
    </source>
</evidence>
<name>A0A9X1YUY5_9PSED</name>
<dbReference type="InterPro" id="IPR025291">
    <property type="entry name" value="DUF4153"/>
</dbReference>
<evidence type="ECO:0000313" key="3">
    <source>
        <dbReference type="Proteomes" id="UP001155059"/>
    </source>
</evidence>
<dbReference type="Pfam" id="PF13687">
    <property type="entry name" value="DUF4153"/>
    <property type="match status" value="1"/>
</dbReference>
<feature type="transmembrane region" description="Helical" evidence="1">
    <location>
        <begin position="92"/>
        <end position="109"/>
    </location>
</feature>
<feature type="transmembrane region" description="Helical" evidence="1">
    <location>
        <begin position="169"/>
        <end position="187"/>
    </location>
</feature>
<feature type="transmembrane region" description="Helical" evidence="1">
    <location>
        <begin position="305"/>
        <end position="326"/>
    </location>
</feature>
<dbReference type="RefSeq" id="WP_268265314.1">
    <property type="nucleotide sequence ID" value="NZ_JALQCW010000028.1"/>
</dbReference>
<feature type="transmembrane region" description="Helical" evidence="1">
    <location>
        <begin position="231"/>
        <end position="252"/>
    </location>
</feature>
<feature type="transmembrane region" description="Helical" evidence="1">
    <location>
        <begin position="130"/>
        <end position="149"/>
    </location>
</feature>
<comment type="caution">
    <text evidence="2">The sequence shown here is derived from an EMBL/GenBank/DDBJ whole genome shotgun (WGS) entry which is preliminary data.</text>
</comment>
<keyword evidence="1" id="KW-0472">Membrane</keyword>
<reference evidence="2 3" key="1">
    <citation type="journal article" date="2022" name="Int. J. Syst. Evol. Microbiol.">
        <title>Pseudomonas aegrilactucae sp. nov. and Pseudomonas morbosilactucae sp. nov., pathogens causing bacterial rot of lettuce in Japan.</title>
        <authorList>
            <person name="Sawada H."/>
            <person name="Fujikawa T."/>
            <person name="Satou M."/>
        </authorList>
    </citation>
    <scope>NUCLEOTIDE SEQUENCE [LARGE SCALE GENOMIC DNA]</scope>
    <source>
        <strain evidence="2 3">MAFF 302030</strain>
    </source>
</reference>
<keyword evidence="1" id="KW-1133">Transmembrane helix</keyword>
<feature type="transmembrane region" description="Helical" evidence="1">
    <location>
        <begin position="33"/>
        <end position="52"/>
    </location>
</feature>
<feature type="transmembrane region" description="Helical" evidence="1">
    <location>
        <begin position="338"/>
        <end position="359"/>
    </location>
</feature>
<sequence>MPVLNRSLLFYIAIALVQGALLSVSLSLRRIELYTFVGTLAVVAGINLQLLGSDVRQRGTWALVVGLSLLLAGLSGWVMIHDAYGWMGSLWPFMWLVLTYIGTAFILSWPTREGHRPRYQDLFRHAWNNAFIVLLALLVTLAFSLLLWLCGRLFSILGVPQLGDLFTSSYFLCFSLPLFFSLGMRMGRENEKVIGLLRGILLTVCRYLLPLSALITVIFSLALVFSGLQPIWATGYSTPILLVLVGSVLLLLNGVFQDGRQALPYPRPLLRLVELSLLCLPLLAGLATYSSWLRVEQYGLSPQRFLGVLLTLVVGAYALAAAWAVVLRSQPWLNSLRISNPLLAVLCCALLLALNTPLLNPLRLSAEDQVGRLRSGALKPEAFDVRALRFDLGKPGEQAFDALRADLEQGRILDADGREALRRRIGVEAQSYKEQYTEEQARRRQLPLEWLGPKPPGSEQFVELSLESGSPCETHGCALWAVDLDLDGQAEVVALALEVAADTESSSRIYARREDGLWVENGELLWGQMRGVMDVKVLIEDIRKGRVKVTQPRYQQLQSSDMLLTPLLRE</sequence>
<feature type="transmembrane region" description="Helical" evidence="1">
    <location>
        <begin position="7"/>
        <end position="27"/>
    </location>
</feature>